<comment type="caution">
    <text evidence="1">The sequence shown here is derived from an EMBL/GenBank/DDBJ whole genome shotgun (WGS) entry which is preliminary data.</text>
</comment>
<reference evidence="2" key="1">
    <citation type="journal article" date="2019" name="Int. J. Syst. Evol. Microbiol.">
        <title>The Global Catalogue of Microorganisms (GCM) 10K type strain sequencing project: providing services to taxonomists for standard genome sequencing and annotation.</title>
        <authorList>
            <consortium name="The Broad Institute Genomics Platform"/>
            <consortium name="The Broad Institute Genome Sequencing Center for Infectious Disease"/>
            <person name="Wu L."/>
            <person name="Ma J."/>
        </authorList>
    </citation>
    <scope>NUCLEOTIDE SEQUENCE [LARGE SCALE GENOMIC DNA]</scope>
    <source>
        <strain evidence="2">CGMCC 1.18575</strain>
    </source>
</reference>
<gene>
    <name evidence="1" type="ORF">ACFPOF_16380</name>
</gene>
<sequence length="164" mass="18445">MILIRIRFPLLFLSILLFLVGCQKTASTQPVHWSATKEEALSHYKEQLPRVNETYLELMLTTGESVVLVQRKPSTYAIGEFYMNQGQYAFDRTSAWVAMGNTTGAMWAFTTKAGTDYKLKIAKSREDTSSFYNKALGVYMTVSEGDREYNDKNVTNLIAAASNG</sequence>
<evidence type="ECO:0008006" key="3">
    <source>
        <dbReference type="Google" id="ProtNLM"/>
    </source>
</evidence>
<name>A0ABW0HZ46_9BACL</name>
<dbReference type="EMBL" id="JBHSMI010000026">
    <property type="protein sequence ID" value="MFC5404317.1"/>
    <property type="molecule type" value="Genomic_DNA"/>
</dbReference>
<keyword evidence="2" id="KW-1185">Reference proteome</keyword>
<dbReference type="RefSeq" id="WP_378134524.1">
    <property type="nucleotide sequence ID" value="NZ_JBHSMI010000026.1"/>
</dbReference>
<proteinExistence type="predicted"/>
<protein>
    <recommendedName>
        <fullName evidence="3">DUF4367 domain-containing protein</fullName>
    </recommendedName>
</protein>
<dbReference type="PROSITE" id="PS51257">
    <property type="entry name" value="PROKAR_LIPOPROTEIN"/>
    <property type="match status" value="1"/>
</dbReference>
<evidence type="ECO:0000313" key="1">
    <source>
        <dbReference type="EMBL" id="MFC5404317.1"/>
    </source>
</evidence>
<organism evidence="1 2">
    <name type="scientific">Cohnella soli</name>
    <dbReference type="NCBI Taxonomy" id="425005"/>
    <lineage>
        <taxon>Bacteria</taxon>
        <taxon>Bacillati</taxon>
        <taxon>Bacillota</taxon>
        <taxon>Bacilli</taxon>
        <taxon>Bacillales</taxon>
        <taxon>Paenibacillaceae</taxon>
        <taxon>Cohnella</taxon>
    </lineage>
</organism>
<accession>A0ABW0HZ46</accession>
<evidence type="ECO:0000313" key="2">
    <source>
        <dbReference type="Proteomes" id="UP001596113"/>
    </source>
</evidence>
<dbReference type="Proteomes" id="UP001596113">
    <property type="component" value="Unassembled WGS sequence"/>
</dbReference>